<evidence type="ECO:0000256" key="1">
    <source>
        <dbReference type="SAM" id="MobiDB-lite"/>
    </source>
</evidence>
<protein>
    <submittedName>
        <fullName evidence="2">Uncharacterized protein</fullName>
    </submittedName>
</protein>
<reference evidence="3" key="1">
    <citation type="journal article" date="2013" name="Nature">
        <title>Pan genome of the phytoplankton Emiliania underpins its global distribution.</title>
        <authorList>
            <person name="Read B.A."/>
            <person name="Kegel J."/>
            <person name="Klute M.J."/>
            <person name="Kuo A."/>
            <person name="Lefebvre S.C."/>
            <person name="Maumus F."/>
            <person name="Mayer C."/>
            <person name="Miller J."/>
            <person name="Monier A."/>
            <person name="Salamov A."/>
            <person name="Young J."/>
            <person name="Aguilar M."/>
            <person name="Claverie J.M."/>
            <person name="Frickenhaus S."/>
            <person name="Gonzalez K."/>
            <person name="Herman E.K."/>
            <person name="Lin Y.C."/>
            <person name="Napier J."/>
            <person name="Ogata H."/>
            <person name="Sarno A.F."/>
            <person name="Shmutz J."/>
            <person name="Schroeder D."/>
            <person name="de Vargas C."/>
            <person name="Verret F."/>
            <person name="von Dassow P."/>
            <person name="Valentin K."/>
            <person name="Van de Peer Y."/>
            <person name="Wheeler G."/>
            <person name="Dacks J.B."/>
            <person name="Delwiche C.F."/>
            <person name="Dyhrman S.T."/>
            <person name="Glockner G."/>
            <person name="John U."/>
            <person name="Richards T."/>
            <person name="Worden A.Z."/>
            <person name="Zhang X."/>
            <person name="Grigoriev I.V."/>
            <person name="Allen A.E."/>
            <person name="Bidle K."/>
            <person name="Borodovsky M."/>
            <person name="Bowler C."/>
            <person name="Brownlee C."/>
            <person name="Cock J.M."/>
            <person name="Elias M."/>
            <person name="Gladyshev V.N."/>
            <person name="Groth M."/>
            <person name="Guda C."/>
            <person name="Hadaegh A."/>
            <person name="Iglesias-Rodriguez M.D."/>
            <person name="Jenkins J."/>
            <person name="Jones B.M."/>
            <person name="Lawson T."/>
            <person name="Leese F."/>
            <person name="Lindquist E."/>
            <person name="Lobanov A."/>
            <person name="Lomsadze A."/>
            <person name="Malik S.B."/>
            <person name="Marsh M.E."/>
            <person name="Mackinder L."/>
            <person name="Mock T."/>
            <person name="Mueller-Roeber B."/>
            <person name="Pagarete A."/>
            <person name="Parker M."/>
            <person name="Probert I."/>
            <person name="Quesneville H."/>
            <person name="Raines C."/>
            <person name="Rensing S.A."/>
            <person name="Riano-Pachon D.M."/>
            <person name="Richier S."/>
            <person name="Rokitta S."/>
            <person name="Shiraiwa Y."/>
            <person name="Soanes D.M."/>
            <person name="van der Giezen M."/>
            <person name="Wahlund T.M."/>
            <person name="Williams B."/>
            <person name="Wilson W."/>
            <person name="Wolfe G."/>
            <person name="Wurch L.L."/>
        </authorList>
    </citation>
    <scope>NUCLEOTIDE SEQUENCE</scope>
</reference>
<dbReference type="EnsemblProtists" id="EOD16163">
    <property type="protein sequence ID" value="EOD16163"/>
    <property type="gene ID" value="EMIHUDRAFT_256244"/>
</dbReference>
<organism evidence="2 3">
    <name type="scientific">Emiliania huxleyi (strain CCMP1516)</name>
    <dbReference type="NCBI Taxonomy" id="280463"/>
    <lineage>
        <taxon>Eukaryota</taxon>
        <taxon>Haptista</taxon>
        <taxon>Haptophyta</taxon>
        <taxon>Prymnesiophyceae</taxon>
        <taxon>Isochrysidales</taxon>
        <taxon>Noelaerhabdaceae</taxon>
        <taxon>Emiliania</taxon>
    </lineage>
</organism>
<sequence>MSKRKLPAAPEAPEAGRAAGKQRLQLPEEEDVNDVLLHEMLGDGSEAADAEVDRLSGGVDSIEGGIEGLDAEDLLANLEGQQSERASAEIPELPPGDAPSIPELP</sequence>
<keyword evidence="3" id="KW-1185">Reference proteome</keyword>
<evidence type="ECO:0000313" key="3">
    <source>
        <dbReference type="Proteomes" id="UP000013827"/>
    </source>
</evidence>
<accession>A0A0D3IY28</accession>
<proteinExistence type="predicted"/>
<feature type="compositionally biased region" description="Low complexity" evidence="1">
    <location>
        <begin position="7"/>
        <end position="19"/>
    </location>
</feature>
<evidence type="ECO:0000313" key="2">
    <source>
        <dbReference type="EnsemblProtists" id="EOD16163"/>
    </source>
</evidence>
<feature type="region of interest" description="Disordered" evidence="1">
    <location>
        <begin position="80"/>
        <end position="105"/>
    </location>
</feature>
<name>A0A0D3IY28_EMIH1</name>
<feature type="compositionally biased region" description="Pro residues" evidence="1">
    <location>
        <begin position="92"/>
        <end position="105"/>
    </location>
</feature>
<dbReference type="Proteomes" id="UP000013827">
    <property type="component" value="Unassembled WGS sequence"/>
</dbReference>
<feature type="region of interest" description="Disordered" evidence="1">
    <location>
        <begin position="1"/>
        <end position="30"/>
    </location>
</feature>
<dbReference type="HOGENOM" id="CLU_2243610_0_0_1"/>
<dbReference type="PaxDb" id="2903-EOD16163"/>
<reference evidence="2" key="2">
    <citation type="submission" date="2024-10" db="UniProtKB">
        <authorList>
            <consortium name="EnsemblProtists"/>
        </authorList>
    </citation>
    <scope>IDENTIFICATION</scope>
</reference>
<dbReference type="GeneID" id="17262313"/>
<dbReference type="AlphaFoldDB" id="A0A0D3IY28"/>
<dbReference type="KEGG" id="ehx:EMIHUDRAFT_256244"/>
<dbReference type="RefSeq" id="XP_005768592.1">
    <property type="nucleotide sequence ID" value="XM_005768535.1"/>
</dbReference>